<sequence>MRHVVVPPVEIPAQLRSFRARSAMVSGRRVAMTRGMWESQKEQLQERLSLLDGIHEMPHLEGSEE</sequence>
<comment type="caution">
    <text evidence="1">The sequence shown here is derived from an EMBL/GenBank/DDBJ whole genome shotgun (WGS) entry which is preliminary data.</text>
</comment>
<gene>
    <name evidence="1" type="ORF">N0F65_006307</name>
</gene>
<dbReference type="EMBL" id="DAKRPA010000205">
    <property type="protein sequence ID" value="DAZ95417.1"/>
    <property type="molecule type" value="Genomic_DNA"/>
</dbReference>
<dbReference type="Proteomes" id="UP001146120">
    <property type="component" value="Unassembled WGS sequence"/>
</dbReference>
<proteinExistence type="predicted"/>
<evidence type="ECO:0000313" key="2">
    <source>
        <dbReference type="Proteomes" id="UP001146120"/>
    </source>
</evidence>
<name>A0AAV2YLD8_9STRA</name>
<reference evidence="1" key="1">
    <citation type="submission" date="2022-11" db="EMBL/GenBank/DDBJ databases">
        <authorList>
            <person name="Morgan W.R."/>
            <person name="Tartar A."/>
        </authorList>
    </citation>
    <scope>NUCLEOTIDE SEQUENCE</scope>
    <source>
        <strain evidence="1">ARSEF 373</strain>
    </source>
</reference>
<protein>
    <submittedName>
        <fullName evidence="1">Uncharacterized protein</fullName>
    </submittedName>
</protein>
<keyword evidence="2" id="KW-1185">Reference proteome</keyword>
<evidence type="ECO:0000313" key="1">
    <source>
        <dbReference type="EMBL" id="DAZ95417.1"/>
    </source>
</evidence>
<accession>A0AAV2YLD8</accession>
<dbReference type="AlphaFoldDB" id="A0AAV2YLD8"/>
<reference evidence="1" key="2">
    <citation type="journal article" date="2023" name="Microbiol Resour">
        <title>Decontamination and Annotation of the Draft Genome Sequence of the Oomycete Lagenidium giganteum ARSEF 373.</title>
        <authorList>
            <person name="Morgan W.R."/>
            <person name="Tartar A."/>
        </authorList>
    </citation>
    <scope>NUCLEOTIDE SEQUENCE</scope>
    <source>
        <strain evidence="1">ARSEF 373</strain>
    </source>
</reference>
<organism evidence="1 2">
    <name type="scientific">Lagenidium giganteum</name>
    <dbReference type="NCBI Taxonomy" id="4803"/>
    <lineage>
        <taxon>Eukaryota</taxon>
        <taxon>Sar</taxon>
        <taxon>Stramenopiles</taxon>
        <taxon>Oomycota</taxon>
        <taxon>Peronosporomycetes</taxon>
        <taxon>Pythiales</taxon>
        <taxon>Pythiaceae</taxon>
    </lineage>
</organism>